<accession>A0A9B0TR51</accession>
<dbReference type="GeneID" id="102817662"/>
<feature type="domain" description="NIF system FeS cluster assembly NifU N-terminal" evidence="1">
    <location>
        <begin position="17"/>
        <end position="139"/>
    </location>
</feature>
<evidence type="ECO:0000313" key="2">
    <source>
        <dbReference type="Proteomes" id="UP000504623"/>
    </source>
</evidence>
<evidence type="ECO:0000259" key="1">
    <source>
        <dbReference type="Pfam" id="PF01592"/>
    </source>
</evidence>
<dbReference type="Pfam" id="PF01592">
    <property type="entry name" value="NifU_N"/>
    <property type="match status" value="1"/>
</dbReference>
<dbReference type="SUPFAM" id="SSF82649">
    <property type="entry name" value="SufE/NifU"/>
    <property type="match status" value="1"/>
</dbReference>
<dbReference type="PANTHER" id="PTHR10093">
    <property type="entry name" value="IRON-SULFUR CLUSTER ASSEMBLY ENZYME NIFU HOMOLOG"/>
    <property type="match status" value="1"/>
</dbReference>
<proteinExistence type="predicted"/>
<dbReference type="GO" id="GO:0051536">
    <property type="term" value="F:iron-sulfur cluster binding"/>
    <property type="evidence" value="ECO:0007669"/>
    <property type="project" value="InterPro"/>
</dbReference>
<dbReference type="AlphaFoldDB" id="A0A9B0TR51"/>
<dbReference type="FunFam" id="3.90.1010.10:FF:000013">
    <property type="entry name" value="Iron-sulfur cluster assembly enzyme ISCU, mitochondrial"/>
    <property type="match status" value="1"/>
</dbReference>
<dbReference type="Gene3D" id="3.90.1010.10">
    <property type="match status" value="1"/>
</dbReference>
<gene>
    <name evidence="3" type="primary">LOC102817662</name>
</gene>
<dbReference type="GO" id="GO:0005506">
    <property type="term" value="F:iron ion binding"/>
    <property type="evidence" value="ECO:0007669"/>
    <property type="project" value="InterPro"/>
</dbReference>
<protein>
    <submittedName>
        <fullName evidence="3">Iron-sulfur cluster assembly enzyme ISCU, mitochondrial-like</fullName>
    </submittedName>
</protein>
<organism evidence="2 3">
    <name type="scientific">Chrysochloris asiatica</name>
    <name type="common">Cape golden mole</name>
    <dbReference type="NCBI Taxonomy" id="185453"/>
    <lineage>
        <taxon>Eukaryota</taxon>
        <taxon>Metazoa</taxon>
        <taxon>Chordata</taxon>
        <taxon>Craniata</taxon>
        <taxon>Vertebrata</taxon>
        <taxon>Euteleostomi</taxon>
        <taxon>Mammalia</taxon>
        <taxon>Eutheria</taxon>
        <taxon>Afrotheria</taxon>
        <taxon>Chrysochloridae</taxon>
        <taxon>Chrysochlorinae</taxon>
        <taxon>Chrysochloris</taxon>
    </lineage>
</organism>
<evidence type="ECO:0000313" key="3">
    <source>
        <dbReference type="RefSeq" id="XP_006866124.1"/>
    </source>
</evidence>
<dbReference type="RefSeq" id="XP_006866124.1">
    <property type="nucleotide sequence ID" value="XM_006866062.1"/>
</dbReference>
<keyword evidence="2" id="KW-1185">Reference proteome</keyword>
<dbReference type="GO" id="GO:0016226">
    <property type="term" value="P:iron-sulfur cluster assembly"/>
    <property type="evidence" value="ECO:0007669"/>
    <property type="project" value="InterPro"/>
</dbReference>
<dbReference type="Proteomes" id="UP000504623">
    <property type="component" value="Unplaced"/>
</dbReference>
<name>A0A9B0TR51_CHRAS</name>
<dbReference type="CDD" id="cd06664">
    <property type="entry name" value="IscU_like"/>
    <property type="match status" value="1"/>
</dbReference>
<dbReference type="InterPro" id="IPR002871">
    <property type="entry name" value="NIF_FeS_clus_asmbl_NifU_N"/>
</dbReference>
<sequence length="149" mass="16458">MNGNTSPQGAVRPTLLYHKKDVDHYENSRNVGFIHKTNENGGTGFVGPLTCGDVMKLQIQVDVKEKMVYTHFQTSGCGSVIKSNLLATEWVKRKTVEEVLAIKNTGIAKELCLFPVKLHCSLLAEGAIKTSLADYKLKQEPKKGKAQKK</sequence>
<reference evidence="3" key="1">
    <citation type="submission" date="2025-08" db="UniProtKB">
        <authorList>
            <consortium name="RefSeq"/>
        </authorList>
    </citation>
    <scope>IDENTIFICATION</scope>
    <source>
        <tissue evidence="3">Spleen</tissue>
    </source>
</reference>
<dbReference type="OrthoDB" id="1925777at2759"/>